<keyword evidence="5" id="KW-1185">Reference proteome</keyword>
<comment type="caution">
    <text evidence="4">The sequence shown here is derived from an EMBL/GenBank/DDBJ whole genome shotgun (WGS) entry which is preliminary data.</text>
</comment>
<name>A0ABP9TMV8_9MICC</name>
<gene>
    <name evidence="4" type="ORF">GCM10025778_20860</name>
</gene>
<evidence type="ECO:0000259" key="3">
    <source>
        <dbReference type="PROSITE" id="PS51186"/>
    </source>
</evidence>
<accession>A0ABP9TMV8</accession>
<protein>
    <submittedName>
        <fullName evidence="4">GNAT family N-acetyltransferase</fullName>
    </submittedName>
</protein>
<proteinExistence type="predicted"/>
<keyword evidence="2" id="KW-0012">Acyltransferase</keyword>
<feature type="domain" description="N-acetyltransferase" evidence="3">
    <location>
        <begin position="6"/>
        <end position="173"/>
    </location>
</feature>
<dbReference type="InterPro" id="IPR000182">
    <property type="entry name" value="GNAT_dom"/>
</dbReference>
<dbReference type="RefSeq" id="WP_210102288.1">
    <property type="nucleotide sequence ID" value="NZ_BAABLK010000029.1"/>
</dbReference>
<dbReference type="Gene3D" id="3.40.630.30">
    <property type="match status" value="1"/>
</dbReference>
<organism evidence="4 5">
    <name type="scientific">Paeniglutamicibacter antarcticus</name>
    <dbReference type="NCBI Taxonomy" id="494023"/>
    <lineage>
        <taxon>Bacteria</taxon>
        <taxon>Bacillati</taxon>
        <taxon>Actinomycetota</taxon>
        <taxon>Actinomycetes</taxon>
        <taxon>Micrococcales</taxon>
        <taxon>Micrococcaceae</taxon>
        <taxon>Paeniglutamicibacter</taxon>
    </lineage>
</organism>
<dbReference type="Pfam" id="PF00583">
    <property type="entry name" value="Acetyltransf_1"/>
    <property type="match status" value="2"/>
</dbReference>
<dbReference type="SUPFAM" id="SSF55729">
    <property type="entry name" value="Acyl-CoA N-acyltransferases (Nat)"/>
    <property type="match status" value="2"/>
</dbReference>
<evidence type="ECO:0000313" key="5">
    <source>
        <dbReference type="Proteomes" id="UP001501257"/>
    </source>
</evidence>
<dbReference type="InterPro" id="IPR016181">
    <property type="entry name" value="Acyl_CoA_acyltransferase"/>
</dbReference>
<dbReference type="EMBL" id="BAABLK010000029">
    <property type="protein sequence ID" value="GAA5227553.1"/>
    <property type="molecule type" value="Genomic_DNA"/>
</dbReference>
<sequence>MHEEPIHVEHVEAWADLTNALAVSDATDEFYETEDLLEELGEPGVDPEHDTVGLWDRGAMVGFGQLRLGAQLRDGRGRISIGGGISPEYRRKGHGRKIMDALELRATQKMAERFPGIDFTIDVWGNSPGHSAGLMALARGYEPARYFQDMAVGPGNFCPSGPPGAIPESARLLSYSPRIAEIVRLLDNEAFADHWGSTPKSVEEWEATTGARSFRSNYSMVLLEDRGSEAEPRALCYVLSAEWISKELYISRVGTSRSDRGHGYAAWVLSAVVSAAFEAGYTKVDLSVDVQSPTGATGLYERLGFKTVRQGIMYRKIAAAG</sequence>
<evidence type="ECO:0000256" key="1">
    <source>
        <dbReference type="ARBA" id="ARBA00022679"/>
    </source>
</evidence>
<feature type="domain" description="N-acetyltransferase" evidence="3">
    <location>
        <begin position="170"/>
        <end position="321"/>
    </location>
</feature>
<dbReference type="CDD" id="cd04301">
    <property type="entry name" value="NAT_SF"/>
    <property type="match status" value="1"/>
</dbReference>
<reference evidence="5" key="1">
    <citation type="journal article" date="2019" name="Int. J. Syst. Evol. Microbiol.">
        <title>The Global Catalogue of Microorganisms (GCM) 10K type strain sequencing project: providing services to taxonomists for standard genome sequencing and annotation.</title>
        <authorList>
            <consortium name="The Broad Institute Genomics Platform"/>
            <consortium name="The Broad Institute Genome Sequencing Center for Infectious Disease"/>
            <person name="Wu L."/>
            <person name="Ma J."/>
        </authorList>
    </citation>
    <scope>NUCLEOTIDE SEQUENCE [LARGE SCALE GENOMIC DNA]</scope>
    <source>
        <strain evidence="5">JCM 18952</strain>
    </source>
</reference>
<dbReference type="PROSITE" id="PS51186">
    <property type="entry name" value="GNAT"/>
    <property type="match status" value="2"/>
</dbReference>
<dbReference type="InterPro" id="IPR050832">
    <property type="entry name" value="Bact_Acetyltransf"/>
</dbReference>
<evidence type="ECO:0000256" key="2">
    <source>
        <dbReference type="ARBA" id="ARBA00023315"/>
    </source>
</evidence>
<keyword evidence="1" id="KW-0808">Transferase</keyword>
<dbReference type="PANTHER" id="PTHR43877">
    <property type="entry name" value="AMINOALKYLPHOSPHONATE N-ACETYLTRANSFERASE-RELATED-RELATED"/>
    <property type="match status" value="1"/>
</dbReference>
<dbReference type="Proteomes" id="UP001501257">
    <property type="component" value="Unassembled WGS sequence"/>
</dbReference>
<evidence type="ECO:0000313" key="4">
    <source>
        <dbReference type="EMBL" id="GAA5227553.1"/>
    </source>
</evidence>